<gene>
    <name evidence="1" type="ORF">C4S77_07420</name>
</gene>
<keyword evidence="2" id="KW-1185">Reference proteome</keyword>
<protein>
    <submittedName>
        <fullName evidence="1">Crp/Fnr family transcriptional regulator</fullName>
    </submittedName>
</protein>
<dbReference type="EMBL" id="PSZM01000040">
    <property type="protein sequence ID" value="PQL91626.1"/>
    <property type="molecule type" value="Genomic_DNA"/>
</dbReference>
<dbReference type="OrthoDB" id="663011at2"/>
<comment type="caution">
    <text evidence="1">The sequence shown here is derived from an EMBL/GenBank/DDBJ whole genome shotgun (WGS) entry which is preliminary data.</text>
</comment>
<organism evidence="1 2">
    <name type="scientific">Apibacter adventoris</name>
    <dbReference type="NCBI Taxonomy" id="1679466"/>
    <lineage>
        <taxon>Bacteria</taxon>
        <taxon>Pseudomonadati</taxon>
        <taxon>Bacteroidota</taxon>
        <taxon>Flavobacteriia</taxon>
        <taxon>Flavobacteriales</taxon>
        <taxon>Weeksellaceae</taxon>
        <taxon>Apibacter</taxon>
    </lineage>
</organism>
<name>A0A2S8AAL1_9FLAO</name>
<dbReference type="Proteomes" id="UP000238042">
    <property type="component" value="Unassembled WGS sequence"/>
</dbReference>
<proteinExistence type="predicted"/>
<dbReference type="SUPFAM" id="SSF51206">
    <property type="entry name" value="cAMP-binding domain-like"/>
    <property type="match status" value="1"/>
</dbReference>
<dbReference type="InterPro" id="IPR014710">
    <property type="entry name" value="RmlC-like_jellyroll"/>
</dbReference>
<dbReference type="RefSeq" id="WP_105247008.1">
    <property type="nucleotide sequence ID" value="NZ_PSZM01000040.1"/>
</dbReference>
<reference evidence="1 2" key="1">
    <citation type="submission" date="2018-02" db="EMBL/GenBank/DDBJ databases">
        <title>Genome sequences of Apibacter spp., gut symbionts of Asian honey bees.</title>
        <authorList>
            <person name="Kwong W.K."/>
            <person name="Steele M.I."/>
            <person name="Moran N.A."/>
        </authorList>
    </citation>
    <scope>NUCLEOTIDE SEQUENCE [LARGE SCALE GENOMIC DNA]</scope>
    <source>
        <strain evidence="2">wkB301</strain>
    </source>
</reference>
<evidence type="ECO:0000313" key="1">
    <source>
        <dbReference type="EMBL" id="PQL91626.1"/>
    </source>
</evidence>
<evidence type="ECO:0000313" key="2">
    <source>
        <dbReference type="Proteomes" id="UP000238042"/>
    </source>
</evidence>
<dbReference type="InterPro" id="IPR018490">
    <property type="entry name" value="cNMP-bd_dom_sf"/>
</dbReference>
<sequence length="191" mass="22382">MYQSLYSIVTDKLKLSDHYYDRLIEVSEQRFFTNKEYLLQIGKTCSFIGFVEKGYLRSFREKDGEEFISDFYVPGTFITSYRSFINQESSAGAIQSLENSEICWLSFDTYNLLLNESSEWFKLGKYISDTLFIKKCMKETSLLMDSALDRYKLLLQTYPHLEQHVAQYHIASYLGIKPESLSRIKSLNLGH</sequence>
<dbReference type="InterPro" id="IPR000595">
    <property type="entry name" value="cNMP-bd_dom"/>
</dbReference>
<accession>A0A2S8AAL1</accession>
<dbReference type="CDD" id="cd00038">
    <property type="entry name" value="CAP_ED"/>
    <property type="match status" value="1"/>
</dbReference>
<dbReference type="AlphaFoldDB" id="A0A2S8AAL1"/>
<dbReference type="Gene3D" id="2.60.120.10">
    <property type="entry name" value="Jelly Rolls"/>
    <property type="match status" value="1"/>
</dbReference>